<dbReference type="Pfam" id="PF00583">
    <property type="entry name" value="Acetyltransf_1"/>
    <property type="match status" value="1"/>
</dbReference>
<evidence type="ECO:0000256" key="2">
    <source>
        <dbReference type="ARBA" id="ARBA00023315"/>
    </source>
</evidence>
<keyword evidence="1" id="KW-0808">Transferase</keyword>
<reference evidence="5" key="1">
    <citation type="submission" date="2021-11" db="EMBL/GenBank/DDBJ databases">
        <authorList>
            <consortium name="Genoscope - CEA"/>
            <person name="William W."/>
        </authorList>
    </citation>
    <scope>NUCLEOTIDE SEQUENCE</scope>
</reference>
<dbReference type="Proteomes" id="UP000789595">
    <property type="component" value="Unassembled WGS sequence"/>
</dbReference>
<comment type="caution">
    <text evidence="5">The sequence shown here is derived from an EMBL/GenBank/DDBJ whole genome shotgun (WGS) entry which is preliminary data.</text>
</comment>
<proteinExistence type="predicted"/>
<evidence type="ECO:0000259" key="4">
    <source>
        <dbReference type="PROSITE" id="PS51186"/>
    </source>
</evidence>
<sequence>MALRRIAIVVGLRIAAAYVPPTTRARRSLQLSAKKIDFVVEEESRDFLDVSSVFLDSFWADKAGSQELTAAQRRELRSGQLDDFRRRYALRRDTRRKATLFVAKDGSTIIGCAGVELDGAVGENLVPVLSNVATAREGRRRGVATTLVREAEKRVREWGCTEMDLVVEESNKPARNLYSKLGRLLL</sequence>
<dbReference type="CDD" id="cd04301">
    <property type="entry name" value="NAT_SF"/>
    <property type="match status" value="1"/>
</dbReference>
<dbReference type="OrthoDB" id="249099at2759"/>
<keyword evidence="6" id="KW-1185">Reference proteome</keyword>
<dbReference type="EMBL" id="CAKKNE010000001">
    <property type="protein sequence ID" value="CAH0365596.1"/>
    <property type="molecule type" value="Genomic_DNA"/>
</dbReference>
<feature type="signal peptide" evidence="3">
    <location>
        <begin position="1"/>
        <end position="17"/>
    </location>
</feature>
<dbReference type="Gene3D" id="3.40.630.30">
    <property type="match status" value="1"/>
</dbReference>
<evidence type="ECO:0000256" key="1">
    <source>
        <dbReference type="ARBA" id="ARBA00022679"/>
    </source>
</evidence>
<accession>A0A8J2SDF1</accession>
<evidence type="ECO:0000313" key="5">
    <source>
        <dbReference type="EMBL" id="CAH0365596.1"/>
    </source>
</evidence>
<organism evidence="5 6">
    <name type="scientific">Pelagomonas calceolata</name>
    <dbReference type="NCBI Taxonomy" id="35677"/>
    <lineage>
        <taxon>Eukaryota</taxon>
        <taxon>Sar</taxon>
        <taxon>Stramenopiles</taxon>
        <taxon>Ochrophyta</taxon>
        <taxon>Pelagophyceae</taxon>
        <taxon>Pelagomonadales</taxon>
        <taxon>Pelagomonadaceae</taxon>
        <taxon>Pelagomonas</taxon>
    </lineage>
</organism>
<gene>
    <name evidence="5" type="ORF">PECAL_1P20430</name>
</gene>
<dbReference type="SUPFAM" id="SSF55729">
    <property type="entry name" value="Acyl-CoA N-acyltransferases (Nat)"/>
    <property type="match status" value="1"/>
</dbReference>
<feature type="chain" id="PRO_5035181272" description="N-acetyltransferase domain-containing protein" evidence="3">
    <location>
        <begin position="18"/>
        <end position="186"/>
    </location>
</feature>
<dbReference type="InterPro" id="IPR050832">
    <property type="entry name" value="Bact_Acetyltransf"/>
</dbReference>
<dbReference type="PROSITE" id="PS51186">
    <property type="entry name" value="GNAT"/>
    <property type="match status" value="1"/>
</dbReference>
<dbReference type="PANTHER" id="PTHR43877:SF1">
    <property type="entry name" value="ACETYLTRANSFERASE"/>
    <property type="match status" value="1"/>
</dbReference>
<dbReference type="PANTHER" id="PTHR43877">
    <property type="entry name" value="AMINOALKYLPHOSPHONATE N-ACETYLTRANSFERASE-RELATED-RELATED"/>
    <property type="match status" value="1"/>
</dbReference>
<keyword evidence="3" id="KW-0732">Signal</keyword>
<evidence type="ECO:0000313" key="6">
    <source>
        <dbReference type="Proteomes" id="UP000789595"/>
    </source>
</evidence>
<evidence type="ECO:0000256" key="3">
    <source>
        <dbReference type="SAM" id="SignalP"/>
    </source>
</evidence>
<keyword evidence="2" id="KW-0012">Acyltransferase</keyword>
<dbReference type="GO" id="GO:0016747">
    <property type="term" value="F:acyltransferase activity, transferring groups other than amino-acyl groups"/>
    <property type="evidence" value="ECO:0007669"/>
    <property type="project" value="InterPro"/>
</dbReference>
<protein>
    <recommendedName>
        <fullName evidence="4">N-acetyltransferase domain-containing protein</fullName>
    </recommendedName>
</protein>
<dbReference type="AlphaFoldDB" id="A0A8J2SDF1"/>
<dbReference type="InterPro" id="IPR000182">
    <property type="entry name" value="GNAT_dom"/>
</dbReference>
<name>A0A8J2SDF1_9STRA</name>
<feature type="domain" description="N-acetyltransferase" evidence="4">
    <location>
        <begin position="52"/>
        <end position="186"/>
    </location>
</feature>
<dbReference type="InterPro" id="IPR016181">
    <property type="entry name" value="Acyl_CoA_acyltransferase"/>
</dbReference>